<evidence type="ECO:0000313" key="4">
    <source>
        <dbReference type="Proteomes" id="UP001501295"/>
    </source>
</evidence>
<evidence type="ECO:0000313" key="3">
    <source>
        <dbReference type="EMBL" id="GAA4680943.1"/>
    </source>
</evidence>
<dbReference type="InterPro" id="IPR007345">
    <property type="entry name" value="Polysacch_pyruvyl_Trfase"/>
</dbReference>
<keyword evidence="4" id="KW-1185">Reference proteome</keyword>
<evidence type="ECO:0000259" key="2">
    <source>
        <dbReference type="Pfam" id="PF04230"/>
    </source>
</evidence>
<dbReference type="PANTHER" id="PTHR36836">
    <property type="entry name" value="COLANIC ACID BIOSYNTHESIS PROTEIN WCAK"/>
    <property type="match status" value="1"/>
</dbReference>
<accession>A0ABP8W7M5</accession>
<feature type="domain" description="Polysaccharide pyruvyl transferase" evidence="2">
    <location>
        <begin position="50"/>
        <end position="383"/>
    </location>
</feature>
<feature type="region of interest" description="Disordered" evidence="1">
    <location>
        <begin position="1"/>
        <end position="23"/>
    </location>
</feature>
<dbReference type="EMBL" id="BAABLM010000005">
    <property type="protein sequence ID" value="GAA4680943.1"/>
    <property type="molecule type" value="Genomic_DNA"/>
</dbReference>
<dbReference type="Pfam" id="PF04230">
    <property type="entry name" value="PS_pyruv_trans"/>
    <property type="match status" value="1"/>
</dbReference>
<protein>
    <recommendedName>
        <fullName evidence="2">Polysaccharide pyruvyl transferase domain-containing protein</fullName>
    </recommendedName>
</protein>
<name>A0ABP8W7M5_9MICO</name>
<organism evidence="3 4">
    <name type="scientific">Frondihabitans cladoniiphilus</name>
    <dbReference type="NCBI Taxonomy" id="715785"/>
    <lineage>
        <taxon>Bacteria</taxon>
        <taxon>Bacillati</taxon>
        <taxon>Actinomycetota</taxon>
        <taxon>Actinomycetes</taxon>
        <taxon>Micrococcales</taxon>
        <taxon>Microbacteriaceae</taxon>
        <taxon>Frondihabitans</taxon>
    </lineage>
</organism>
<feature type="region of interest" description="Disordered" evidence="1">
    <location>
        <begin position="247"/>
        <end position="267"/>
    </location>
</feature>
<gene>
    <name evidence="3" type="ORF">GCM10025780_27840</name>
</gene>
<evidence type="ECO:0000256" key="1">
    <source>
        <dbReference type="SAM" id="MobiDB-lite"/>
    </source>
</evidence>
<sequence>MGTSNMTNDAPSGQGDVRSEPDARLVGDAGAGAARLVVIGDVGVLDGMVHIGDEAMFEEFVEQMRARGVTRITALSSNPAETEERYGVDAVLNVGFAPGLVGGRDGQRARMERVLATASAAAAGAPAPSDALAPDDSAHAVIAAVRDASGVAIAGGGNMASIWPLHIFERATLAGLARIFGKPLVVSGQTIGPELTGEDRDLVAELLSSAALVGLRESASYTLVESLGVDPRLLTATIDDASFVGASSVGAGSSEPRSESEGDEDARPSLVVSLASHVGDADRGLFVPAVASLLDALASESGLGVTFLAHFGSLTPGDERGDSVMHRAVIDAMTTTDVAVVTPTDSPAAARLARSAALVVTSRYHPAVFAVAGGVPTVGIAVDDYTTVKLTGALGNFGQSSVVSAAAVIDGSAVDVALGAWRVAATTRASWQDRIGDARATSSAWWDRVAAALRP</sequence>
<dbReference type="Proteomes" id="UP001501295">
    <property type="component" value="Unassembled WGS sequence"/>
</dbReference>
<feature type="compositionally biased region" description="Polar residues" evidence="1">
    <location>
        <begin position="1"/>
        <end position="11"/>
    </location>
</feature>
<proteinExistence type="predicted"/>
<reference evidence="4" key="1">
    <citation type="journal article" date="2019" name="Int. J. Syst. Evol. Microbiol.">
        <title>The Global Catalogue of Microorganisms (GCM) 10K type strain sequencing project: providing services to taxonomists for standard genome sequencing and annotation.</title>
        <authorList>
            <consortium name="The Broad Institute Genomics Platform"/>
            <consortium name="The Broad Institute Genome Sequencing Center for Infectious Disease"/>
            <person name="Wu L."/>
            <person name="Ma J."/>
        </authorList>
    </citation>
    <scope>NUCLEOTIDE SEQUENCE [LARGE SCALE GENOMIC DNA]</scope>
    <source>
        <strain evidence="4">JCM 18956</strain>
    </source>
</reference>
<comment type="caution">
    <text evidence="3">The sequence shown here is derived from an EMBL/GenBank/DDBJ whole genome shotgun (WGS) entry which is preliminary data.</text>
</comment>
<dbReference type="PANTHER" id="PTHR36836:SF1">
    <property type="entry name" value="COLANIC ACID BIOSYNTHESIS PROTEIN WCAK"/>
    <property type="match status" value="1"/>
</dbReference>